<keyword evidence="2" id="KW-0444">Lipid biosynthesis</keyword>
<evidence type="ECO:0000256" key="2">
    <source>
        <dbReference type="ARBA" id="ARBA00022516"/>
    </source>
</evidence>
<comment type="pathway">
    <text evidence="1">Lipid metabolism.</text>
</comment>
<keyword evidence="5 8" id="KW-0012">Acyltransferase</keyword>
<feature type="domain" description="Phospholipid/glycerol acyltransferase" evidence="7">
    <location>
        <begin position="89"/>
        <end position="201"/>
    </location>
</feature>
<comment type="caution">
    <text evidence="8">The sequence shown here is derived from an EMBL/GenBank/DDBJ whole genome shotgun (WGS) entry which is preliminary data.</text>
</comment>
<name>A0A3N4RFH8_9ACTN</name>
<dbReference type="GO" id="GO:0006654">
    <property type="term" value="P:phosphatidic acid biosynthetic process"/>
    <property type="evidence" value="ECO:0007669"/>
    <property type="project" value="TreeGrafter"/>
</dbReference>
<keyword evidence="4" id="KW-0443">Lipid metabolism</keyword>
<dbReference type="RefSeq" id="WP_208767104.1">
    <property type="nucleotide sequence ID" value="NZ_RKQG01000002.1"/>
</dbReference>
<keyword evidence="6" id="KW-0812">Transmembrane</keyword>
<keyword evidence="6" id="KW-0472">Membrane</keyword>
<feature type="transmembrane region" description="Helical" evidence="6">
    <location>
        <begin position="29"/>
        <end position="53"/>
    </location>
</feature>
<keyword evidence="6" id="KW-1133">Transmembrane helix</keyword>
<evidence type="ECO:0000313" key="8">
    <source>
        <dbReference type="EMBL" id="RPE29421.1"/>
    </source>
</evidence>
<evidence type="ECO:0000256" key="4">
    <source>
        <dbReference type="ARBA" id="ARBA00023098"/>
    </source>
</evidence>
<evidence type="ECO:0000256" key="6">
    <source>
        <dbReference type="SAM" id="Phobius"/>
    </source>
</evidence>
<dbReference type="AlphaFoldDB" id="A0A3N4RFH8"/>
<dbReference type="EMBL" id="RKQG01000002">
    <property type="protein sequence ID" value="RPE29421.1"/>
    <property type="molecule type" value="Genomic_DNA"/>
</dbReference>
<evidence type="ECO:0000256" key="5">
    <source>
        <dbReference type="ARBA" id="ARBA00023315"/>
    </source>
</evidence>
<proteinExistence type="predicted"/>
<dbReference type="GO" id="GO:0003841">
    <property type="term" value="F:1-acylglycerol-3-phosphate O-acyltransferase activity"/>
    <property type="evidence" value="ECO:0007669"/>
    <property type="project" value="TreeGrafter"/>
</dbReference>
<gene>
    <name evidence="8" type="ORF">EDD38_6576</name>
</gene>
<dbReference type="SUPFAM" id="SSF69593">
    <property type="entry name" value="Glycerol-3-phosphate (1)-acyltransferase"/>
    <property type="match status" value="1"/>
</dbReference>
<organism evidence="8 9">
    <name type="scientific">Kitasatospora cineracea</name>
    <dbReference type="NCBI Taxonomy" id="88074"/>
    <lineage>
        <taxon>Bacteria</taxon>
        <taxon>Bacillati</taxon>
        <taxon>Actinomycetota</taxon>
        <taxon>Actinomycetes</taxon>
        <taxon>Kitasatosporales</taxon>
        <taxon>Streptomycetaceae</taxon>
        <taxon>Kitasatospora</taxon>
    </lineage>
</organism>
<dbReference type="Proteomes" id="UP000266906">
    <property type="component" value="Unassembled WGS sequence"/>
</dbReference>
<dbReference type="CDD" id="cd07989">
    <property type="entry name" value="LPLAT_AGPAT-like"/>
    <property type="match status" value="1"/>
</dbReference>
<accession>A0A3N4RFH8</accession>
<keyword evidence="9" id="KW-1185">Reference proteome</keyword>
<protein>
    <submittedName>
        <fullName evidence="8">Lyso-ornithine lipid acyltransferase</fullName>
    </submittedName>
</protein>
<evidence type="ECO:0000313" key="9">
    <source>
        <dbReference type="Proteomes" id="UP000266906"/>
    </source>
</evidence>
<evidence type="ECO:0000256" key="1">
    <source>
        <dbReference type="ARBA" id="ARBA00005189"/>
    </source>
</evidence>
<dbReference type="Pfam" id="PF01553">
    <property type="entry name" value="Acyltransferase"/>
    <property type="match status" value="1"/>
</dbReference>
<dbReference type="PANTHER" id="PTHR10434:SF64">
    <property type="entry name" value="1-ACYL-SN-GLYCEROL-3-PHOSPHATE ACYLTRANSFERASE-RELATED"/>
    <property type="match status" value="1"/>
</dbReference>
<sequence length="339" mass="34762">MSAWLPTAPCTPGDCVTVAGPRAGVAHRVLRLAGCLTVLVAGVLVAPLVRALAWLPAERLVRWWSRLLLASLGVRVRPIAAPGRQAGGSLLVSNHVSWLDVLLVAAVRPGRMLAKTEVGRWPVLGPLTSWGGTIFIDRDRLRALPGTVEEIAAALRRGERVVVFPEGSTWCGRGGGRFRPALFEAAVRADVPVQPLTLRYRTADGRPSTAPAFVGEDGLLASMWRVVSVRGLTAEVEFLPQLPPALFPGRRQLAAAAQRVVDRRRLPDGAPSDAPGCAACAHPVERPVRGPGASGPDPAGAGTVGTGTVGTGVAAGAGAGVAGAGVAGAAAGVAAEAGR</sequence>
<dbReference type="PANTHER" id="PTHR10434">
    <property type="entry name" value="1-ACYL-SN-GLYCEROL-3-PHOSPHATE ACYLTRANSFERASE"/>
    <property type="match status" value="1"/>
</dbReference>
<keyword evidence="3" id="KW-0808">Transferase</keyword>
<dbReference type="InterPro" id="IPR002123">
    <property type="entry name" value="Plipid/glycerol_acylTrfase"/>
</dbReference>
<evidence type="ECO:0000256" key="3">
    <source>
        <dbReference type="ARBA" id="ARBA00022679"/>
    </source>
</evidence>
<reference evidence="8 9" key="1">
    <citation type="submission" date="2018-11" db="EMBL/GenBank/DDBJ databases">
        <title>Sequencing the genomes of 1000 actinobacteria strains.</title>
        <authorList>
            <person name="Klenk H.-P."/>
        </authorList>
    </citation>
    <scope>NUCLEOTIDE SEQUENCE [LARGE SCALE GENOMIC DNA]</scope>
    <source>
        <strain evidence="8 9">DSM 44781</strain>
    </source>
</reference>
<evidence type="ECO:0000259" key="7">
    <source>
        <dbReference type="SMART" id="SM00563"/>
    </source>
</evidence>
<dbReference type="SMART" id="SM00563">
    <property type="entry name" value="PlsC"/>
    <property type="match status" value="1"/>
</dbReference>